<dbReference type="PANTHER" id="PTHR47978">
    <property type="match status" value="1"/>
</dbReference>
<gene>
    <name evidence="2" type="ORF">POCTA_138.1.T0260202</name>
</gene>
<accession>A0A8S1TJB3</accession>
<dbReference type="GO" id="GO:0003924">
    <property type="term" value="F:GTPase activity"/>
    <property type="evidence" value="ECO:0007669"/>
    <property type="project" value="InterPro"/>
</dbReference>
<dbReference type="Proteomes" id="UP000683925">
    <property type="component" value="Unassembled WGS sequence"/>
</dbReference>
<protein>
    <submittedName>
        <fullName evidence="2">Uncharacterized protein</fullName>
    </submittedName>
</protein>
<organism evidence="2 3">
    <name type="scientific">Paramecium octaurelia</name>
    <dbReference type="NCBI Taxonomy" id="43137"/>
    <lineage>
        <taxon>Eukaryota</taxon>
        <taxon>Sar</taxon>
        <taxon>Alveolata</taxon>
        <taxon>Ciliophora</taxon>
        <taxon>Intramacronucleata</taxon>
        <taxon>Oligohymenophorea</taxon>
        <taxon>Peniculida</taxon>
        <taxon>Parameciidae</taxon>
        <taxon>Paramecium</taxon>
    </lineage>
</organism>
<sequence length="214" mass="24236">MNISDAIPLKIVVVGDSKVGKTTLIQTYLQEIDGKQSASNLRFDYKIVQVEIDQEEYIVAIWDSVGQGFQNQMSHFLVKDADAVMLCIDLSEEIDVHSIEQWMDTLTNRSSSHCVYVLIGTKLDLFQQSRTQQLNDGFSQLSDKYSALKLLKPVQFQDKESIKLAFQKAFELGASAKAKSKQSSTLNFQSFVLNNDTNVYRNNSTKKQKKDQCC</sequence>
<dbReference type="InterPro" id="IPR001806">
    <property type="entry name" value="Small_GTPase"/>
</dbReference>
<evidence type="ECO:0000256" key="1">
    <source>
        <dbReference type="ARBA" id="ARBA00022741"/>
    </source>
</evidence>
<dbReference type="GO" id="GO:0005525">
    <property type="term" value="F:GTP binding"/>
    <property type="evidence" value="ECO:0007669"/>
    <property type="project" value="InterPro"/>
</dbReference>
<dbReference type="SMART" id="SM00174">
    <property type="entry name" value="RHO"/>
    <property type="match status" value="1"/>
</dbReference>
<evidence type="ECO:0000313" key="3">
    <source>
        <dbReference type="Proteomes" id="UP000683925"/>
    </source>
</evidence>
<dbReference type="PROSITE" id="PS51419">
    <property type="entry name" value="RAB"/>
    <property type="match status" value="1"/>
</dbReference>
<reference evidence="2" key="1">
    <citation type="submission" date="2021-01" db="EMBL/GenBank/DDBJ databases">
        <authorList>
            <consortium name="Genoscope - CEA"/>
            <person name="William W."/>
        </authorList>
    </citation>
    <scope>NUCLEOTIDE SEQUENCE</scope>
</reference>
<dbReference type="InterPro" id="IPR005225">
    <property type="entry name" value="Small_GTP-bd"/>
</dbReference>
<dbReference type="NCBIfam" id="TIGR00231">
    <property type="entry name" value="small_GTP"/>
    <property type="match status" value="1"/>
</dbReference>
<dbReference type="AlphaFoldDB" id="A0A8S1TJB3"/>
<keyword evidence="3" id="KW-1185">Reference proteome</keyword>
<dbReference type="SMART" id="SM00175">
    <property type="entry name" value="RAB"/>
    <property type="match status" value="1"/>
</dbReference>
<dbReference type="OrthoDB" id="304929at2759"/>
<proteinExistence type="predicted"/>
<evidence type="ECO:0000313" key="2">
    <source>
        <dbReference type="EMBL" id="CAD8152330.1"/>
    </source>
</evidence>
<name>A0A8S1TJB3_PAROT</name>
<dbReference type="Pfam" id="PF00071">
    <property type="entry name" value="Ras"/>
    <property type="match status" value="1"/>
</dbReference>
<dbReference type="EMBL" id="CAJJDP010000026">
    <property type="protein sequence ID" value="CAD8152330.1"/>
    <property type="molecule type" value="Genomic_DNA"/>
</dbReference>
<dbReference type="OMA" id="VAIWDSV"/>
<comment type="caution">
    <text evidence="2">The sequence shown here is derived from an EMBL/GenBank/DDBJ whole genome shotgun (WGS) entry which is preliminary data.</text>
</comment>
<keyword evidence="1" id="KW-0547">Nucleotide-binding</keyword>